<evidence type="ECO:0000313" key="2">
    <source>
        <dbReference type="Proteomes" id="UP001168821"/>
    </source>
</evidence>
<gene>
    <name evidence="1" type="ORF">Zmor_024407</name>
</gene>
<name>A0AA38M812_9CUCU</name>
<organism evidence="1 2">
    <name type="scientific">Zophobas morio</name>
    <dbReference type="NCBI Taxonomy" id="2755281"/>
    <lineage>
        <taxon>Eukaryota</taxon>
        <taxon>Metazoa</taxon>
        <taxon>Ecdysozoa</taxon>
        <taxon>Arthropoda</taxon>
        <taxon>Hexapoda</taxon>
        <taxon>Insecta</taxon>
        <taxon>Pterygota</taxon>
        <taxon>Neoptera</taxon>
        <taxon>Endopterygota</taxon>
        <taxon>Coleoptera</taxon>
        <taxon>Polyphaga</taxon>
        <taxon>Cucujiformia</taxon>
        <taxon>Tenebrionidae</taxon>
        <taxon>Zophobas</taxon>
    </lineage>
</organism>
<dbReference type="InterPro" id="IPR036691">
    <property type="entry name" value="Endo/exonu/phosph_ase_sf"/>
</dbReference>
<dbReference type="EMBL" id="JALNTZ010000007">
    <property type="protein sequence ID" value="KAJ3646838.1"/>
    <property type="molecule type" value="Genomic_DNA"/>
</dbReference>
<sequence>MLLGAVYIPPDSNTAVYEEHASFVEHLTSDYNEDIVCVVGDYNLPVLEWCVAPDGDGFVPLGVSKDVEQIVCDGISYCGLSQLNNIKNDKGSVLDLIFSNWSTTLVQQCEP</sequence>
<keyword evidence="2" id="KW-1185">Reference proteome</keyword>
<reference evidence="1" key="1">
    <citation type="journal article" date="2023" name="G3 (Bethesda)">
        <title>Whole genome assemblies of Zophobas morio and Tenebrio molitor.</title>
        <authorList>
            <person name="Kaur S."/>
            <person name="Stinson S.A."/>
            <person name="diCenzo G.C."/>
        </authorList>
    </citation>
    <scope>NUCLEOTIDE SEQUENCE</scope>
    <source>
        <strain evidence="1">QUZm001</strain>
    </source>
</reference>
<evidence type="ECO:0008006" key="3">
    <source>
        <dbReference type="Google" id="ProtNLM"/>
    </source>
</evidence>
<dbReference type="Gene3D" id="3.60.10.10">
    <property type="entry name" value="Endonuclease/exonuclease/phosphatase"/>
    <property type="match status" value="1"/>
</dbReference>
<evidence type="ECO:0000313" key="1">
    <source>
        <dbReference type="EMBL" id="KAJ3646838.1"/>
    </source>
</evidence>
<protein>
    <recommendedName>
        <fullName evidence="3">Endonuclease/exonuclease/phosphatase domain-containing protein</fullName>
    </recommendedName>
</protein>
<comment type="caution">
    <text evidence="1">The sequence shown here is derived from an EMBL/GenBank/DDBJ whole genome shotgun (WGS) entry which is preliminary data.</text>
</comment>
<dbReference type="Proteomes" id="UP001168821">
    <property type="component" value="Unassembled WGS sequence"/>
</dbReference>
<proteinExistence type="predicted"/>
<dbReference type="AlphaFoldDB" id="A0AA38M812"/>
<accession>A0AA38M812</accession>